<feature type="domain" description="Phospholipase D-like" evidence="1">
    <location>
        <begin position="300"/>
        <end position="436"/>
    </location>
</feature>
<dbReference type="Pfam" id="PF13091">
    <property type="entry name" value="PLDc_2"/>
    <property type="match status" value="1"/>
</dbReference>
<organism evidence="2 3">
    <name type="scientific">Heyndrickxia oleronia</name>
    <dbReference type="NCBI Taxonomy" id="38875"/>
    <lineage>
        <taxon>Bacteria</taxon>
        <taxon>Bacillati</taxon>
        <taxon>Bacillota</taxon>
        <taxon>Bacilli</taxon>
        <taxon>Bacillales</taxon>
        <taxon>Bacillaceae</taxon>
        <taxon>Heyndrickxia</taxon>
    </lineage>
</organism>
<dbReference type="CDD" id="cd09130">
    <property type="entry name" value="PLDc_unchar2_2"/>
    <property type="match status" value="1"/>
</dbReference>
<comment type="caution">
    <text evidence="2">The sequence shown here is derived from an EMBL/GenBank/DDBJ whole genome shotgun (WGS) entry which is preliminary data.</text>
</comment>
<dbReference type="RefSeq" id="WP_078109452.1">
    <property type="nucleotide sequence ID" value="NZ_CP197209.1"/>
</dbReference>
<evidence type="ECO:0000313" key="3">
    <source>
        <dbReference type="Proteomes" id="UP000189761"/>
    </source>
</evidence>
<name>A0A8E2IET2_9BACI</name>
<dbReference type="SUPFAM" id="SSF56024">
    <property type="entry name" value="Phospholipase D/nuclease"/>
    <property type="match status" value="2"/>
</dbReference>
<gene>
    <name evidence="2" type="ORF">BWZ43_03285</name>
</gene>
<keyword evidence="3" id="KW-1185">Reference proteome</keyword>
<reference evidence="2 3" key="1">
    <citation type="submission" date="2017-01" db="EMBL/GenBank/DDBJ databases">
        <title>Draft genome sequence of Bacillus oleronius.</title>
        <authorList>
            <person name="Allam M."/>
        </authorList>
    </citation>
    <scope>NUCLEOTIDE SEQUENCE [LARGE SCALE GENOMIC DNA]</scope>
    <source>
        <strain evidence="2 3">DSM 9356</strain>
    </source>
</reference>
<dbReference type="CDD" id="cd09129">
    <property type="entry name" value="PLDc_unchar2_1"/>
    <property type="match status" value="1"/>
</dbReference>
<dbReference type="PANTHER" id="PTHR21248:SF22">
    <property type="entry name" value="PHOSPHOLIPASE D"/>
    <property type="match status" value="1"/>
</dbReference>
<dbReference type="PANTHER" id="PTHR21248">
    <property type="entry name" value="CARDIOLIPIN SYNTHASE"/>
    <property type="match status" value="1"/>
</dbReference>
<dbReference type="Gene3D" id="3.30.870.10">
    <property type="entry name" value="Endonuclease Chain A"/>
    <property type="match status" value="2"/>
</dbReference>
<accession>A0A8E2IET2</accession>
<dbReference type="Proteomes" id="UP000189761">
    <property type="component" value="Unassembled WGS sequence"/>
</dbReference>
<evidence type="ECO:0000259" key="1">
    <source>
        <dbReference type="Pfam" id="PF13091"/>
    </source>
</evidence>
<dbReference type="EMBL" id="MTLA01000036">
    <property type="protein sequence ID" value="OOP69755.1"/>
    <property type="molecule type" value="Genomic_DNA"/>
</dbReference>
<proteinExistence type="predicted"/>
<dbReference type="GO" id="GO:0006793">
    <property type="term" value="P:phosphorus metabolic process"/>
    <property type="evidence" value="ECO:0007669"/>
    <property type="project" value="UniProtKB-ARBA"/>
</dbReference>
<sequence>MRKVLFILVTIFFITYCGTILYHSYKPLPKGLSYEGRIYRGTDKEVTLLTDLTYQRGNELKVEHEIFPRVFQIIQEAEQFIVCDFFLFNGYYDKHLHFPPLSESFANQLINKKKQQPEVRIMVITDEINTSYGSHKSKELERLKKNGIEVIMTDLDPLRDSTPLYSSIWRMFFKWFGQSGQEWIPNAMADNAPKMTIRSYLKLLNIKANHRKTIATDKTVFIASGNPHDASAYFSNHGIEISGPIIHDLLESEQAAVNISNGPKLPIYTEKGGQQGDHQFQLLTEGKIYKHVLREINRLKAGDELWMAMFYLADRKIIHSLLEASQRNVKINLILDPNENAFGNKKSGLPNRPVAHELHKKSKGKIQIRWYNTKKEQFHPKLIFIKKDKYSLIFNGSANLTSRNLADYNLETDIKIKAPNQSKVVHQLNRYFHRLWENRDGDFTLDFSKFQSRFIYFQEGIYRMQELLQLTTY</sequence>
<dbReference type="AlphaFoldDB" id="A0A8E2IET2"/>
<dbReference type="InterPro" id="IPR025202">
    <property type="entry name" value="PLD-like_dom"/>
</dbReference>
<protein>
    <submittedName>
        <fullName evidence="2">Phospholipase</fullName>
    </submittedName>
</protein>
<evidence type="ECO:0000313" key="2">
    <source>
        <dbReference type="EMBL" id="OOP69755.1"/>
    </source>
</evidence>